<dbReference type="PANTHER" id="PTHR12993:SF11">
    <property type="entry name" value="N-ACETYLGLUCOSAMINYL-PHOSPHATIDYLINOSITOL DE-N-ACETYLASE"/>
    <property type="match status" value="1"/>
</dbReference>
<dbReference type="SUPFAM" id="SSF102588">
    <property type="entry name" value="LmbE-like"/>
    <property type="match status" value="1"/>
</dbReference>
<dbReference type="Pfam" id="PF02585">
    <property type="entry name" value="PIG-L"/>
    <property type="match status" value="1"/>
</dbReference>
<dbReference type="GO" id="GO:0005783">
    <property type="term" value="C:endoplasmic reticulum"/>
    <property type="evidence" value="ECO:0007669"/>
    <property type="project" value="TreeGrafter"/>
</dbReference>
<name>A0AA36N4X5_9DINO</name>
<comment type="similarity">
    <text evidence="1">Belongs to the PIGL family.</text>
</comment>
<evidence type="ECO:0000256" key="2">
    <source>
        <dbReference type="ARBA" id="ARBA00012176"/>
    </source>
</evidence>
<dbReference type="Gene3D" id="3.40.50.10320">
    <property type="entry name" value="LmbE-like"/>
    <property type="match status" value="1"/>
</dbReference>
<dbReference type="GO" id="GO:0000225">
    <property type="term" value="F:N-acetylglucosaminylphosphatidylinositol deacetylase activity"/>
    <property type="evidence" value="ECO:0007669"/>
    <property type="project" value="UniProtKB-EC"/>
</dbReference>
<dbReference type="AlphaFoldDB" id="A0AA36N4X5"/>
<dbReference type="InterPro" id="IPR024078">
    <property type="entry name" value="LmbE-like_dom_sf"/>
</dbReference>
<dbReference type="EMBL" id="CAUJNA010002124">
    <property type="protein sequence ID" value="CAJ1390725.1"/>
    <property type="molecule type" value="Genomic_DNA"/>
</dbReference>
<keyword evidence="4" id="KW-1185">Reference proteome</keyword>
<reference evidence="3" key="1">
    <citation type="submission" date="2023-08" db="EMBL/GenBank/DDBJ databases">
        <authorList>
            <person name="Chen Y."/>
            <person name="Shah S."/>
            <person name="Dougan E. K."/>
            <person name="Thang M."/>
            <person name="Chan C."/>
        </authorList>
    </citation>
    <scope>NUCLEOTIDE SEQUENCE</scope>
</reference>
<evidence type="ECO:0000313" key="4">
    <source>
        <dbReference type="Proteomes" id="UP001178507"/>
    </source>
</evidence>
<organism evidence="3 4">
    <name type="scientific">Effrenium voratum</name>
    <dbReference type="NCBI Taxonomy" id="2562239"/>
    <lineage>
        <taxon>Eukaryota</taxon>
        <taxon>Sar</taxon>
        <taxon>Alveolata</taxon>
        <taxon>Dinophyceae</taxon>
        <taxon>Suessiales</taxon>
        <taxon>Symbiodiniaceae</taxon>
        <taxon>Effrenium</taxon>
    </lineage>
</organism>
<accession>A0AA36N4X5</accession>
<evidence type="ECO:0000313" key="3">
    <source>
        <dbReference type="EMBL" id="CAJ1390725.1"/>
    </source>
</evidence>
<proteinExistence type="inferred from homology"/>
<protein>
    <recommendedName>
        <fullName evidence="2">N-acetylglucosaminylphosphatidylinositol deacetylase</fullName>
        <ecNumber evidence="2">3.5.1.89</ecNumber>
    </recommendedName>
</protein>
<dbReference type="Proteomes" id="UP001178507">
    <property type="component" value="Unassembled WGS sequence"/>
</dbReference>
<sequence>MWEAIGIGVLLVALCAPLLHRPGIFGFLAGHKRVTLVVAHPDDEAMFFWPVLSQLQASGAEISVLCLSTGNFDGLGDLRRREMERSCMQIGVVGEALQILDVAELQDGCRWPAEVVAAKALSFLRKQRATAVLTFDNKGVSGHPNHISTSEGMLRARELAEHDLQFDLFLLKSVALYQKYIGPLSLLMLGASDAAATTNSPTACLTALSAHWSQLVWYRALFALASHYAYVNTFVRHVPERGDAARKKDQLH</sequence>
<dbReference type="InterPro" id="IPR003737">
    <property type="entry name" value="GlcNAc_PI_deacetylase-related"/>
</dbReference>
<gene>
    <name evidence="3" type="ORF">EVOR1521_LOCUS16055</name>
</gene>
<evidence type="ECO:0000256" key="1">
    <source>
        <dbReference type="ARBA" id="ARBA00006066"/>
    </source>
</evidence>
<dbReference type="EC" id="3.5.1.89" evidence="2"/>
<dbReference type="PANTHER" id="PTHR12993">
    <property type="entry name" value="N-ACETYLGLUCOSAMINYL-PHOSPHATIDYLINOSITOL DE-N-ACETYLASE-RELATED"/>
    <property type="match status" value="1"/>
</dbReference>
<comment type="caution">
    <text evidence="3">The sequence shown here is derived from an EMBL/GenBank/DDBJ whole genome shotgun (WGS) entry which is preliminary data.</text>
</comment>